<dbReference type="FunFam" id="3.30.70.270:FF:000001">
    <property type="entry name" value="Diguanylate cyclase domain protein"/>
    <property type="match status" value="1"/>
</dbReference>
<comment type="cofactor">
    <cofactor evidence="1">
        <name>Mg(2+)</name>
        <dbReference type="ChEBI" id="CHEBI:18420"/>
    </cofactor>
</comment>
<evidence type="ECO:0000313" key="4">
    <source>
        <dbReference type="EMBL" id="AXI01792.1"/>
    </source>
</evidence>
<keyword evidence="2" id="KW-1133">Transmembrane helix</keyword>
<feature type="transmembrane region" description="Helical" evidence="2">
    <location>
        <begin position="163"/>
        <end position="183"/>
    </location>
</feature>
<feature type="domain" description="GGDEF" evidence="3">
    <location>
        <begin position="282"/>
        <end position="414"/>
    </location>
</feature>
<keyword evidence="2" id="KW-0812">Transmembrane</keyword>
<dbReference type="Gene3D" id="3.30.70.270">
    <property type="match status" value="1"/>
</dbReference>
<dbReference type="InterPro" id="IPR052163">
    <property type="entry name" value="DGC-Regulatory_Protein"/>
</dbReference>
<dbReference type="InterPro" id="IPR000160">
    <property type="entry name" value="GGDEF_dom"/>
</dbReference>
<accession>A0A345P3D3</accession>
<dbReference type="EMBL" id="CP031222">
    <property type="protein sequence ID" value="AXI01792.1"/>
    <property type="molecule type" value="Genomic_DNA"/>
</dbReference>
<dbReference type="RefSeq" id="WP_114897902.1">
    <property type="nucleotide sequence ID" value="NZ_CP031222.1"/>
</dbReference>
<dbReference type="Pfam" id="PF00990">
    <property type="entry name" value="GGDEF"/>
    <property type="match status" value="1"/>
</dbReference>
<evidence type="ECO:0000313" key="5">
    <source>
        <dbReference type="Proteomes" id="UP000253940"/>
    </source>
</evidence>
<sequence length="414" mass="47036">MKRTFFSTIIGSQTQPTLKHIFKRTHFVVLLIALLICGFSLSVLSLFALDNYAKKNLQLIASTVSYRVEAGVVFNDRPAIQETIDQLAYRDDFSTIRIEDIHGQVLAELKNTKKGSFDTLDQLFNHFMFLNPTSEAIKHDDETVGTVWVSGNSKVITKFLSQVLLGLVLCLVITLISVSYFSYRTHGYIVQSFEKMTTVANLVREQRAFNLRLPKAKIQELDELSQDFNSLLDEIELWHQNLKQENDTLTYKAQHDSLTGLPNRGYFETRLESLFHQAKDSSQLALLFFDNDRFKEINDTYGHAAGDFVLTQTSVRLQSRLRQKDFLARLGGDEFAAILPQIVDEKNAIIVAEAILETLNDPIYLPNGQRLFIHLSIGIALSKDCQTPEQLLAKADAAMYHAKRSPSNSWYLSD</sequence>
<dbReference type="SUPFAM" id="SSF55073">
    <property type="entry name" value="Nucleotide cyclase"/>
    <property type="match status" value="1"/>
</dbReference>
<evidence type="ECO:0000256" key="1">
    <source>
        <dbReference type="ARBA" id="ARBA00001946"/>
    </source>
</evidence>
<dbReference type="InterPro" id="IPR029787">
    <property type="entry name" value="Nucleotide_cyclase"/>
</dbReference>
<dbReference type="PANTHER" id="PTHR46663">
    <property type="entry name" value="DIGUANYLATE CYCLASE DGCT-RELATED"/>
    <property type="match status" value="1"/>
</dbReference>
<name>A0A345P3D3_9GAMM</name>
<proteinExistence type="predicted"/>
<feature type="transmembrane region" description="Helical" evidence="2">
    <location>
        <begin position="27"/>
        <end position="49"/>
    </location>
</feature>
<dbReference type="KEGG" id="mbah:HYN46_02185"/>
<keyword evidence="2" id="KW-0472">Membrane</keyword>
<dbReference type="PROSITE" id="PS50887">
    <property type="entry name" value="GGDEF"/>
    <property type="match status" value="1"/>
</dbReference>
<dbReference type="OrthoDB" id="9812260at2"/>
<evidence type="ECO:0000259" key="3">
    <source>
        <dbReference type="PROSITE" id="PS50887"/>
    </source>
</evidence>
<dbReference type="GO" id="GO:0003824">
    <property type="term" value="F:catalytic activity"/>
    <property type="evidence" value="ECO:0007669"/>
    <property type="project" value="UniProtKB-ARBA"/>
</dbReference>
<organism evidence="4 5">
    <name type="scientific">Aquirhabdus parva</name>
    <dbReference type="NCBI Taxonomy" id="2283318"/>
    <lineage>
        <taxon>Bacteria</taxon>
        <taxon>Pseudomonadati</taxon>
        <taxon>Pseudomonadota</taxon>
        <taxon>Gammaproteobacteria</taxon>
        <taxon>Moraxellales</taxon>
        <taxon>Moraxellaceae</taxon>
        <taxon>Aquirhabdus</taxon>
    </lineage>
</organism>
<evidence type="ECO:0000256" key="2">
    <source>
        <dbReference type="SAM" id="Phobius"/>
    </source>
</evidence>
<dbReference type="PANTHER" id="PTHR46663:SF2">
    <property type="entry name" value="GGDEF DOMAIN-CONTAINING PROTEIN"/>
    <property type="match status" value="1"/>
</dbReference>
<gene>
    <name evidence="4" type="ORF">HYN46_02185</name>
</gene>
<dbReference type="NCBIfam" id="TIGR00254">
    <property type="entry name" value="GGDEF"/>
    <property type="match status" value="1"/>
</dbReference>
<dbReference type="AlphaFoldDB" id="A0A345P3D3"/>
<dbReference type="SMART" id="SM00267">
    <property type="entry name" value="GGDEF"/>
    <property type="match status" value="1"/>
</dbReference>
<dbReference type="Pfam" id="PF17152">
    <property type="entry name" value="CHASE8"/>
    <property type="match status" value="1"/>
</dbReference>
<keyword evidence="5" id="KW-1185">Reference proteome</keyword>
<reference evidence="4 5" key="1">
    <citation type="submission" date="2018-07" db="EMBL/GenBank/DDBJ databases">
        <title>Genome sequencing of Moraxellaceae gen. HYN0046.</title>
        <authorList>
            <person name="Kim M."/>
            <person name="Yi H."/>
        </authorList>
    </citation>
    <scope>NUCLEOTIDE SEQUENCE [LARGE SCALE GENOMIC DNA]</scope>
    <source>
        <strain evidence="4 5">HYN0046</strain>
    </source>
</reference>
<dbReference type="InterPro" id="IPR043128">
    <property type="entry name" value="Rev_trsase/Diguanyl_cyclase"/>
</dbReference>
<dbReference type="InterPro" id="IPR033417">
    <property type="entry name" value="CHASE8"/>
</dbReference>
<protein>
    <submittedName>
        <fullName evidence="4">Diguanylate cyclase</fullName>
    </submittedName>
</protein>
<dbReference type="CDD" id="cd01949">
    <property type="entry name" value="GGDEF"/>
    <property type="match status" value="1"/>
</dbReference>
<dbReference type="Proteomes" id="UP000253940">
    <property type="component" value="Chromosome"/>
</dbReference>